<evidence type="ECO:0000256" key="1">
    <source>
        <dbReference type="SAM" id="MobiDB-lite"/>
    </source>
</evidence>
<organism evidence="3 4">
    <name type="scientific">Caenorhabditis nigoni</name>
    <dbReference type="NCBI Taxonomy" id="1611254"/>
    <lineage>
        <taxon>Eukaryota</taxon>
        <taxon>Metazoa</taxon>
        <taxon>Ecdysozoa</taxon>
        <taxon>Nematoda</taxon>
        <taxon>Chromadorea</taxon>
        <taxon>Rhabditida</taxon>
        <taxon>Rhabditina</taxon>
        <taxon>Rhabditomorpha</taxon>
        <taxon>Rhabditoidea</taxon>
        <taxon>Rhabditidae</taxon>
        <taxon>Peloderinae</taxon>
        <taxon>Caenorhabditis</taxon>
    </lineage>
</organism>
<evidence type="ECO:0000313" key="4">
    <source>
        <dbReference type="Proteomes" id="UP000230233"/>
    </source>
</evidence>
<feature type="region of interest" description="Disordered" evidence="1">
    <location>
        <begin position="1"/>
        <end position="29"/>
    </location>
</feature>
<comment type="caution">
    <text evidence="3">The sequence shown here is derived from an EMBL/GenBank/DDBJ whole genome shotgun (WGS) entry which is preliminary data.</text>
</comment>
<keyword evidence="4" id="KW-1185">Reference proteome</keyword>
<dbReference type="OrthoDB" id="5882398at2759"/>
<dbReference type="Proteomes" id="UP000230233">
    <property type="component" value="Chromosome X"/>
</dbReference>
<dbReference type="InterPro" id="IPR002900">
    <property type="entry name" value="DUF38/FTH_CAE_spp"/>
</dbReference>
<evidence type="ECO:0000313" key="3">
    <source>
        <dbReference type="EMBL" id="PIC16189.1"/>
    </source>
</evidence>
<evidence type="ECO:0000259" key="2">
    <source>
        <dbReference type="Pfam" id="PF01827"/>
    </source>
</evidence>
<feature type="domain" description="DUF38" evidence="2">
    <location>
        <begin position="170"/>
        <end position="281"/>
    </location>
</feature>
<sequence length="337" mass="38830">MAEPVRDQPIMHRQLPNEEPGENERHPPKLNEIADDALEVVCQYLSISDMNALRQTDKRLKDYVEKNHALLSRVRTRGGGTWRDMEVYDPKMNFTGSYRYDFIARENQAPSESPGQISYNKIVPTKEIMASVIVSFLVNKILKKNTKLRMLDMHADASDNVLFYEELSKYKNHRQLQVEKIDVQLHETYQAKILLGVIQPGILTSLVLRFGFDMNLFDGTILSSHLPHLNELEIVGIELDMAISEFAHIETVRVTVSRITERDMGEYRSKLLEASSFSRHEYHVRSDIHLLGQSMIPYQFNHESWFPEGGFSISNGAAVDFSIDRNQIIFEKFTPEA</sequence>
<dbReference type="Pfam" id="PF01827">
    <property type="entry name" value="FTH"/>
    <property type="match status" value="1"/>
</dbReference>
<name>A0A2G5SMN9_9PELO</name>
<proteinExistence type="predicted"/>
<gene>
    <name evidence="3" type="primary">Cnig_chr_X.g22875</name>
    <name evidence="3" type="ORF">B9Z55_022875</name>
</gene>
<reference evidence="4" key="1">
    <citation type="submission" date="2017-10" db="EMBL/GenBank/DDBJ databases">
        <title>Rapid genome shrinkage in a self-fertile nematode reveals novel sperm competition proteins.</title>
        <authorList>
            <person name="Yin D."/>
            <person name="Schwarz E.M."/>
            <person name="Thomas C.G."/>
            <person name="Felde R.L."/>
            <person name="Korf I.F."/>
            <person name="Cutter A.D."/>
            <person name="Schartner C.M."/>
            <person name="Ralston E.J."/>
            <person name="Meyer B.J."/>
            <person name="Haag E.S."/>
        </authorList>
    </citation>
    <scope>NUCLEOTIDE SEQUENCE [LARGE SCALE GENOMIC DNA]</scope>
    <source>
        <strain evidence="4">JU1422</strain>
    </source>
</reference>
<protein>
    <recommendedName>
        <fullName evidence="2">DUF38 domain-containing protein</fullName>
    </recommendedName>
</protein>
<dbReference type="AlphaFoldDB" id="A0A2G5SMN9"/>
<feature type="compositionally biased region" description="Basic and acidic residues" evidence="1">
    <location>
        <begin position="1"/>
        <end position="10"/>
    </location>
</feature>
<accession>A0A2G5SMN9</accession>
<dbReference type="EMBL" id="PDUG01000006">
    <property type="protein sequence ID" value="PIC16189.1"/>
    <property type="molecule type" value="Genomic_DNA"/>
</dbReference>